<keyword evidence="3" id="KW-1185">Reference proteome</keyword>
<feature type="compositionally biased region" description="Acidic residues" evidence="1">
    <location>
        <begin position="240"/>
        <end position="249"/>
    </location>
</feature>
<dbReference type="AlphaFoldDB" id="A0A2A9EY76"/>
<feature type="region of interest" description="Disordered" evidence="1">
    <location>
        <begin position="217"/>
        <end position="249"/>
    </location>
</feature>
<protein>
    <recommendedName>
        <fullName evidence="4">SatD family protein</fullName>
    </recommendedName>
</protein>
<gene>
    <name evidence="2" type="ORF">ATJ88_1946</name>
</gene>
<organism evidence="2 3">
    <name type="scientific">Isoptericola jiangsuensis</name>
    <dbReference type="NCBI Taxonomy" id="548579"/>
    <lineage>
        <taxon>Bacteria</taxon>
        <taxon>Bacillati</taxon>
        <taxon>Actinomycetota</taxon>
        <taxon>Actinomycetes</taxon>
        <taxon>Micrococcales</taxon>
        <taxon>Promicromonosporaceae</taxon>
        <taxon>Isoptericola</taxon>
    </lineage>
</organism>
<dbReference type="Proteomes" id="UP000224130">
    <property type="component" value="Unassembled WGS sequence"/>
</dbReference>
<comment type="caution">
    <text evidence="2">The sequence shown here is derived from an EMBL/GenBank/DDBJ whole genome shotgun (WGS) entry which is preliminary data.</text>
</comment>
<name>A0A2A9EY76_9MICO</name>
<evidence type="ECO:0000313" key="3">
    <source>
        <dbReference type="Proteomes" id="UP000224130"/>
    </source>
</evidence>
<dbReference type="EMBL" id="PDJJ01000001">
    <property type="protein sequence ID" value="PFG43262.1"/>
    <property type="molecule type" value="Genomic_DNA"/>
</dbReference>
<evidence type="ECO:0008006" key="4">
    <source>
        <dbReference type="Google" id="ProtNLM"/>
    </source>
</evidence>
<sequence>MIVVTADQQDSTRRGDLVPQVLALLDARTRTDGAPDPGLVLPFERTVGDEVQGVLAGDDAGARLGVDVVAALLRAGGWSVGVGVGDVTRPLPDHSRAASGPAFVRARTAVEDARRRGNAVPVTVVGDDAEPGATVAADCRALLRLLGAVAARRSDAGWEAVDGLGAAAGEAAPQRAVARTLGISEQAVSQRLRTALWSEEQAAHPLARRLLRAADAAATASDRGGAGEDGPPWAATGRGDDEDEGATDG</sequence>
<dbReference type="RefSeq" id="WP_245852307.1">
    <property type="nucleotide sequence ID" value="NZ_PDJJ01000001.1"/>
</dbReference>
<proteinExistence type="predicted"/>
<evidence type="ECO:0000256" key="1">
    <source>
        <dbReference type="SAM" id="MobiDB-lite"/>
    </source>
</evidence>
<reference evidence="2 3" key="1">
    <citation type="submission" date="2017-10" db="EMBL/GenBank/DDBJ databases">
        <title>Sequencing the genomes of 1000 actinobacteria strains.</title>
        <authorList>
            <person name="Klenk H.-P."/>
        </authorList>
    </citation>
    <scope>NUCLEOTIDE SEQUENCE [LARGE SCALE GENOMIC DNA]</scope>
    <source>
        <strain evidence="2 3">DSM 21863</strain>
    </source>
</reference>
<evidence type="ECO:0000313" key="2">
    <source>
        <dbReference type="EMBL" id="PFG43262.1"/>
    </source>
</evidence>
<accession>A0A2A9EY76</accession>